<dbReference type="SUPFAM" id="SSF52047">
    <property type="entry name" value="RNI-like"/>
    <property type="match status" value="1"/>
</dbReference>
<keyword evidence="3" id="KW-0812">Transmembrane</keyword>
<dbReference type="PRINTS" id="PR00019">
    <property type="entry name" value="LEURICHRPT"/>
</dbReference>
<keyword evidence="3" id="KW-1133">Transmembrane helix</keyword>
<dbReference type="Pfam" id="PF13855">
    <property type="entry name" value="LRR_8"/>
    <property type="match status" value="1"/>
</dbReference>
<dbReference type="InterPro" id="IPR032675">
    <property type="entry name" value="LRR_dom_sf"/>
</dbReference>
<name>A0AA88XPU6_PINIB</name>
<dbReference type="PANTHER" id="PTHR45712:SF22">
    <property type="entry name" value="INSULIN-LIKE GROWTH FACTOR-BINDING PROTEIN COMPLEX ACID LABILE SUBUNIT"/>
    <property type="match status" value="1"/>
</dbReference>
<accession>A0AA88XPU6</accession>
<dbReference type="InterPro" id="IPR050333">
    <property type="entry name" value="SLRP"/>
</dbReference>
<keyword evidence="2" id="KW-0677">Repeat</keyword>
<evidence type="ECO:0000313" key="5">
    <source>
        <dbReference type="EMBL" id="KAK3086463.1"/>
    </source>
</evidence>
<dbReference type="Gene3D" id="3.80.10.10">
    <property type="entry name" value="Ribonuclease Inhibitor"/>
    <property type="match status" value="3"/>
</dbReference>
<keyword evidence="1" id="KW-0433">Leucine-rich repeat</keyword>
<dbReference type="Proteomes" id="UP001186944">
    <property type="component" value="Unassembled WGS sequence"/>
</dbReference>
<protein>
    <submittedName>
        <fullName evidence="5">Uncharacterized protein</fullName>
    </submittedName>
</protein>
<feature type="chain" id="PRO_5041718476" evidence="4">
    <location>
        <begin position="20"/>
        <end position="591"/>
    </location>
</feature>
<organism evidence="5 6">
    <name type="scientific">Pinctada imbricata</name>
    <name type="common">Atlantic pearl-oyster</name>
    <name type="synonym">Pinctada martensii</name>
    <dbReference type="NCBI Taxonomy" id="66713"/>
    <lineage>
        <taxon>Eukaryota</taxon>
        <taxon>Metazoa</taxon>
        <taxon>Spiralia</taxon>
        <taxon>Lophotrochozoa</taxon>
        <taxon>Mollusca</taxon>
        <taxon>Bivalvia</taxon>
        <taxon>Autobranchia</taxon>
        <taxon>Pteriomorphia</taxon>
        <taxon>Pterioida</taxon>
        <taxon>Pterioidea</taxon>
        <taxon>Pteriidae</taxon>
        <taxon>Pinctada</taxon>
    </lineage>
</organism>
<dbReference type="AlphaFoldDB" id="A0AA88XPU6"/>
<dbReference type="InterPro" id="IPR003591">
    <property type="entry name" value="Leu-rich_rpt_typical-subtyp"/>
</dbReference>
<reference evidence="5" key="1">
    <citation type="submission" date="2019-08" db="EMBL/GenBank/DDBJ databases">
        <title>The improved chromosome-level genome for the pearl oyster Pinctada fucata martensii using PacBio sequencing and Hi-C.</title>
        <authorList>
            <person name="Zheng Z."/>
        </authorList>
    </citation>
    <scope>NUCLEOTIDE SEQUENCE</scope>
    <source>
        <strain evidence="5">ZZ-2019</strain>
        <tissue evidence="5">Adductor muscle</tissue>
    </source>
</reference>
<keyword evidence="6" id="KW-1185">Reference proteome</keyword>
<gene>
    <name evidence="5" type="ORF">FSP39_018777</name>
</gene>
<sequence>MLMYKQISVTLLSMLYVQSGSIKCPDNVSDSCKCYSSQSKSPSISCDFNNQSVPQTLLTNAANESGTILDTFRASIGKDLDLPRHLFKGIVSIINLNLSYNALKDFPDSVFILSSITKLDLSHNNLTNLRAYPNMKLVVKSLNLSSNSIQFISRNFFRSFRNLQTLDLSKNNLRTLPDRVFSNLRRLSYLDISHNMIQSISKNNFMDASQYLQVLKLKGNNLSHIDSDLFPSFSILRYVDLSYNMKIGSMESVNFPPYLTQLDISMTGQSDLNYCNILTLNDLQTLVLQGNSIPCGCEIFWTKQHMDRNGKFLGNLEIANSTLTCIAKDGNETSILHDELTCSEKMKTDYLSACGKTASKARSRELMMNTDKCRGEIDFHSSYQSDTVSAVWSMGENCRHIYGYYLHIRDDDQKVVQDTVLLHPTTTSFTFTDPKLCCGEITICLKALLNNSFVFYQQCQTVYSFHAHMVIGILAGVIFLIPCAFILVYVAYHDYERNRKSEFSKAVQERIYGPSYLIQLVRFCQYRQTDGTQRQDADQTIVQCKTEDGGMIERFEVQEFRVTEGVSEEINDRSGVSNISFVMDSVKCRPS</sequence>
<keyword evidence="4" id="KW-0732">Signal</keyword>
<keyword evidence="3" id="KW-0472">Membrane</keyword>
<dbReference type="PROSITE" id="PS51450">
    <property type="entry name" value="LRR"/>
    <property type="match status" value="3"/>
</dbReference>
<proteinExistence type="predicted"/>
<feature type="transmembrane region" description="Helical" evidence="3">
    <location>
        <begin position="469"/>
        <end position="492"/>
    </location>
</feature>
<evidence type="ECO:0000256" key="1">
    <source>
        <dbReference type="ARBA" id="ARBA00022614"/>
    </source>
</evidence>
<dbReference type="PANTHER" id="PTHR45712">
    <property type="entry name" value="AGAP008170-PA"/>
    <property type="match status" value="1"/>
</dbReference>
<feature type="signal peptide" evidence="4">
    <location>
        <begin position="1"/>
        <end position="19"/>
    </location>
</feature>
<dbReference type="EMBL" id="VSWD01000012">
    <property type="protein sequence ID" value="KAK3086463.1"/>
    <property type="molecule type" value="Genomic_DNA"/>
</dbReference>
<evidence type="ECO:0000256" key="4">
    <source>
        <dbReference type="SAM" id="SignalP"/>
    </source>
</evidence>
<comment type="caution">
    <text evidence="5">The sequence shown here is derived from an EMBL/GenBank/DDBJ whole genome shotgun (WGS) entry which is preliminary data.</text>
</comment>
<evidence type="ECO:0000256" key="3">
    <source>
        <dbReference type="SAM" id="Phobius"/>
    </source>
</evidence>
<evidence type="ECO:0000313" key="6">
    <source>
        <dbReference type="Proteomes" id="UP001186944"/>
    </source>
</evidence>
<dbReference type="SMART" id="SM00369">
    <property type="entry name" value="LRR_TYP"/>
    <property type="match status" value="5"/>
</dbReference>
<dbReference type="InterPro" id="IPR001611">
    <property type="entry name" value="Leu-rich_rpt"/>
</dbReference>
<evidence type="ECO:0000256" key="2">
    <source>
        <dbReference type="ARBA" id="ARBA00022737"/>
    </source>
</evidence>